<dbReference type="KEGG" id="msub:BK009_09230"/>
<organism evidence="6 10">
    <name type="scientific">Methanobacterium subterraneum</name>
    <dbReference type="NCBI Taxonomy" id="59277"/>
    <lineage>
        <taxon>Archaea</taxon>
        <taxon>Methanobacteriati</taxon>
        <taxon>Methanobacteriota</taxon>
        <taxon>Methanomada group</taxon>
        <taxon>Methanobacteria</taxon>
        <taxon>Methanobacteriales</taxon>
        <taxon>Methanobacteriaceae</taxon>
        <taxon>Methanobacterium</taxon>
    </lineage>
</organism>
<dbReference type="InterPro" id="IPR016461">
    <property type="entry name" value="COMT-like"/>
</dbReference>
<dbReference type="GO" id="GO:0032259">
    <property type="term" value="P:methylation"/>
    <property type="evidence" value="ECO:0007669"/>
    <property type="project" value="UniProtKB-KW"/>
</dbReference>
<dbReference type="Proteomes" id="UP000232806">
    <property type="component" value="Chromosome"/>
</dbReference>
<feature type="domain" description="O-methyltransferase C-terminal" evidence="4">
    <location>
        <begin position="155"/>
        <end position="228"/>
    </location>
</feature>
<dbReference type="InterPro" id="IPR036388">
    <property type="entry name" value="WH-like_DNA-bd_sf"/>
</dbReference>
<dbReference type="RefSeq" id="WP_100905298.1">
    <property type="nucleotide sequence ID" value="NZ_CP017766.1"/>
</dbReference>
<reference evidence="8 11" key="2">
    <citation type="submission" date="2020-04" db="EMBL/GenBank/DDBJ databases">
        <title>Draft genome of Methanobacterium subterraneum isolated from animal feces.</title>
        <authorList>
            <person name="Ouboter H.T."/>
            <person name="Berger S."/>
            <person name="Gungor E."/>
            <person name="Jetten M.S.M."/>
            <person name="Welte C.U."/>
        </authorList>
    </citation>
    <scope>NUCLEOTIDE SEQUENCE [LARGE SCALE GENOMIC DNA]</scope>
    <source>
        <strain evidence="8">HO_2020</strain>
    </source>
</reference>
<dbReference type="Proteomes" id="UP000591058">
    <property type="component" value="Unassembled WGS sequence"/>
</dbReference>
<evidence type="ECO:0000256" key="2">
    <source>
        <dbReference type="ARBA" id="ARBA00022679"/>
    </source>
</evidence>
<protein>
    <submittedName>
        <fullName evidence="8">Class I SAM-dependent methyltransferase</fullName>
    </submittedName>
</protein>
<dbReference type="InterPro" id="IPR012967">
    <property type="entry name" value="COMT_dimerisation"/>
</dbReference>
<dbReference type="AlphaFoldDB" id="A0A2H4VB51"/>
<accession>A0A2H4VB51</accession>
<dbReference type="InterPro" id="IPR001077">
    <property type="entry name" value="COMT_C"/>
</dbReference>
<dbReference type="InterPro" id="IPR029063">
    <property type="entry name" value="SAM-dependent_MTases_sf"/>
</dbReference>
<dbReference type="Gene3D" id="1.10.10.10">
    <property type="entry name" value="Winged helix-like DNA-binding domain superfamily/Winged helix DNA-binding domain"/>
    <property type="match status" value="1"/>
</dbReference>
<dbReference type="EMBL" id="CP017766">
    <property type="protein sequence ID" value="AUB55316.1"/>
    <property type="molecule type" value="Genomic_DNA"/>
</dbReference>
<proteinExistence type="predicted"/>
<evidence type="ECO:0000313" key="8">
    <source>
        <dbReference type="EMBL" id="NMO09447.1"/>
    </source>
</evidence>
<evidence type="ECO:0000313" key="11">
    <source>
        <dbReference type="Proteomes" id="UP000591058"/>
    </source>
</evidence>
<gene>
    <name evidence="6" type="ORF">BK007_04330</name>
    <name evidence="7" type="ORF">BK009_09230</name>
    <name evidence="8" type="ORF">HG719_06320</name>
</gene>
<evidence type="ECO:0000259" key="4">
    <source>
        <dbReference type="Pfam" id="PF00891"/>
    </source>
</evidence>
<dbReference type="GeneID" id="35123331"/>
<dbReference type="EMBL" id="CP017768">
    <property type="protein sequence ID" value="AUB60841.1"/>
    <property type="molecule type" value="Genomic_DNA"/>
</dbReference>
<keyword evidence="1 8" id="KW-0489">Methyltransferase</keyword>
<dbReference type="EMBL" id="JABBYL010000020">
    <property type="protein sequence ID" value="NMO09447.1"/>
    <property type="molecule type" value="Genomic_DNA"/>
</dbReference>
<name>A0A2H4VB51_9EURY</name>
<dbReference type="GO" id="GO:0046983">
    <property type="term" value="F:protein dimerization activity"/>
    <property type="evidence" value="ECO:0007669"/>
    <property type="project" value="InterPro"/>
</dbReference>
<keyword evidence="9" id="KW-1185">Reference proteome</keyword>
<evidence type="ECO:0000259" key="5">
    <source>
        <dbReference type="Pfam" id="PF08100"/>
    </source>
</evidence>
<dbReference type="GO" id="GO:0008171">
    <property type="term" value="F:O-methyltransferase activity"/>
    <property type="evidence" value="ECO:0007669"/>
    <property type="project" value="InterPro"/>
</dbReference>
<dbReference type="Gene3D" id="3.40.50.150">
    <property type="entry name" value="Vaccinia Virus protein VP39"/>
    <property type="match status" value="1"/>
</dbReference>
<feature type="domain" description="O-methyltransferase dimerisation" evidence="5">
    <location>
        <begin position="22"/>
        <end position="94"/>
    </location>
</feature>
<dbReference type="PROSITE" id="PS51683">
    <property type="entry name" value="SAM_OMT_II"/>
    <property type="match status" value="1"/>
</dbReference>
<reference evidence="9 10" key="1">
    <citation type="submission" date="2016-10" db="EMBL/GenBank/DDBJ databases">
        <title>Comparative genomics between deep and shallow subseafloor isolates.</title>
        <authorList>
            <person name="Ishii S."/>
            <person name="Miller J.R."/>
            <person name="Sutton G."/>
            <person name="Suzuki S."/>
            <person name="Methe B."/>
            <person name="Inagaki F."/>
            <person name="Imachi H."/>
        </authorList>
    </citation>
    <scope>NUCLEOTIDE SEQUENCE [LARGE SCALE GENOMIC DNA]</scope>
    <source>
        <strain evidence="7 9">A8p</strain>
        <strain evidence="6 10">MO-MB1</strain>
    </source>
</reference>
<evidence type="ECO:0000313" key="9">
    <source>
        <dbReference type="Proteomes" id="UP000232631"/>
    </source>
</evidence>
<dbReference type="PANTHER" id="PTHR11746">
    <property type="entry name" value="O-METHYLTRANSFERASE"/>
    <property type="match status" value="1"/>
</dbReference>
<keyword evidence="2 8" id="KW-0808">Transferase</keyword>
<accession>A0A2H4VRW6</accession>
<dbReference type="Pfam" id="PF08100">
    <property type="entry name" value="Dimerisation"/>
    <property type="match status" value="1"/>
</dbReference>
<evidence type="ECO:0000256" key="3">
    <source>
        <dbReference type="ARBA" id="ARBA00022691"/>
    </source>
</evidence>
<dbReference type="Proteomes" id="UP000232631">
    <property type="component" value="Chromosome"/>
</dbReference>
<keyword evidence="3" id="KW-0949">S-adenosyl-L-methionine</keyword>
<dbReference type="SUPFAM" id="SSF46785">
    <property type="entry name" value="Winged helix' DNA-binding domain"/>
    <property type="match status" value="1"/>
</dbReference>
<dbReference type="InterPro" id="IPR036390">
    <property type="entry name" value="WH_DNA-bd_sf"/>
</dbReference>
<evidence type="ECO:0000313" key="10">
    <source>
        <dbReference type="Proteomes" id="UP000232806"/>
    </source>
</evidence>
<dbReference type="Pfam" id="PF00891">
    <property type="entry name" value="Methyltransf_2"/>
    <property type="match status" value="1"/>
</dbReference>
<evidence type="ECO:0000256" key="1">
    <source>
        <dbReference type="ARBA" id="ARBA00022603"/>
    </source>
</evidence>
<sequence>MNILERPDVTHEKLQQVVENAFNGLKTFNIIKSSIEIGVFDNLNEPVNYEELSQRLEIEPIFSHYILEALEKIGLITKENELYQNSELSKLYLDSKSKYDRTNCILSLKENADQWNNLNDTLKGNLSKKEESFFPFIIQVMAEDCISGELQDTVEIINSYDEFKDSKTLLDLAGGHGMYSIALSKINPDLDCCVFDLPPVTQETEKYIRKYGANVKTIPGNFYQDDLKGPYDVIFSSYNPGGKNPEIAQKVYNSLNLGGLFINKQYFPENENQTLADVLDNLEWNFANFEKSLKASTRYSFKGDLSFDEYSEFLEDLGFEIMDVHYVDHLNPSFGTKSRNKLIISKKVS</sequence>
<evidence type="ECO:0000313" key="7">
    <source>
        <dbReference type="EMBL" id="AUB60841.1"/>
    </source>
</evidence>
<dbReference type="SUPFAM" id="SSF53335">
    <property type="entry name" value="S-adenosyl-L-methionine-dependent methyltransferases"/>
    <property type="match status" value="1"/>
</dbReference>
<evidence type="ECO:0000313" key="6">
    <source>
        <dbReference type="EMBL" id="AUB55316.1"/>
    </source>
</evidence>
<dbReference type="OrthoDB" id="146767at2157"/>